<comment type="caution">
    <text evidence="2">The sequence shown here is derived from an EMBL/GenBank/DDBJ whole genome shotgun (WGS) entry which is preliminary data.</text>
</comment>
<accession>A0AB34II24</accession>
<gene>
    <name evidence="2" type="ORF">AB1Y20_011792</name>
</gene>
<keyword evidence="3" id="KW-1185">Reference proteome</keyword>
<dbReference type="AlphaFoldDB" id="A0AB34II24"/>
<sequence length="270" mass="29936">MPALSLRSQDYLCPTLPLERTPVDGLVIEPAASTESLCEVIGQLRKLKHSKGFLEGIFVHRDKQLFPRDLLVAYAPSKSRKGSGRRAVGILRRSLKYDKEKQRTSIYIDFVWVMPECRGQRAGKRLLLEGIVVGKQKDVRLLVAGSEANKAACRLYESVGFRWDECAPPKTEMLLNAALVPIDAASRVAATGTKGDVAPETFSPVSARVRFIFSAEGNAKLEIELHSRSTKDPILKASEQRHIEVRNSTRRAVREHCAREERLSGCAAAA</sequence>
<dbReference type="Gene3D" id="3.40.630.30">
    <property type="match status" value="1"/>
</dbReference>
<proteinExistence type="predicted"/>
<reference evidence="2 3" key="1">
    <citation type="journal article" date="2024" name="Science">
        <title>Giant polyketide synthase enzymes in the biosynthesis of giant marine polyether toxins.</title>
        <authorList>
            <person name="Fallon T.R."/>
            <person name="Shende V.V."/>
            <person name="Wierzbicki I.H."/>
            <person name="Pendleton A.L."/>
            <person name="Watervoot N.F."/>
            <person name="Auber R.P."/>
            <person name="Gonzalez D.J."/>
            <person name="Wisecaver J.H."/>
            <person name="Moore B.S."/>
        </authorList>
    </citation>
    <scope>NUCLEOTIDE SEQUENCE [LARGE SCALE GENOMIC DNA]</scope>
    <source>
        <strain evidence="2 3">12B1</strain>
    </source>
</reference>
<dbReference type="InterPro" id="IPR000182">
    <property type="entry name" value="GNAT_dom"/>
</dbReference>
<dbReference type="GO" id="GO:0016747">
    <property type="term" value="F:acyltransferase activity, transferring groups other than amino-acyl groups"/>
    <property type="evidence" value="ECO:0007669"/>
    <property type="project" value="InterPro"/>
</dbReference>
<dbReference type="PROSITE" id="PS51186">
    <property type="entry name" value="GNAT"/>
    <property type="match status" value="1"/>
</dbReference>
<dbReference type="SUPFAM" id="SSF55729">
    <property type="entry name" value="Acyl-CoA N-acyltransferases (Nat)"/>
    <property type="match status" value="1"/>
</dbReference>
<dbReference type="Proteomes" id="UP001515480">
    <property type="component" value="Unassembled WGS sequence"/>
</dbReference>
<organism evidence="2 3">
    <name type="scientific">Prymnesium parvum</name>
    <name type="common">Toxic golden alga</name>
    <dbReference type="NCBI Taxonomy" id="97485"/>
    <lineage>
        <taxon>Eukaryota</taxon>
        <taxon>Haptista</taxon>
        <taxon>Haptophyta</taxon>
        <taxon>Prymnesiophyceae</taxon>
        <taxon>Prymnesiales</taxon>
        <taxon>Prymnesiaceae</taxon>
        <taxon>Prymnesium</taxon>
    </lineage>
</organism>
<feature type="domain" description="N-acetyltransferase" evidence="1">
    <location>
        <begin position="86"/>
        <end position="178"/>
    </location>
</feature>
<dbReference type="InterPro" id="IPR016181">
    <property type="entry name" value="Acyl_CoA_acyltransferase"/>
</dbReference>
<dbReference type="EMBL" id="JBGBPQ010000025">
    <property type="protein sequence ID" value="KAL1499593.1"/>
    <property type="molecule type" value="Genomic_DNA"/>
</dbReference>
<protein>
    <recommendedName>
        <fullName evidence="1">N-acetyltransferase domain-containing protein</fullName>
    </recommendedName>
</protein>
<name>A0AB34II24_PRYPA</name>
<evidence type="ECO:0000313" key="3">
    <source>
        <dbReference type="Proteomes" id="UP001515480"/>
    </source>
</evidence>
<dbReference type="Pfam" id="PF00583">
    <property type="entry name" value="Acetyltransf_1"/>
    <property type="match status" value="1"/>
</dbReference>
<evidence type="ECO:0000313" key="2">
    <source>
        <dbReference type="EMBL" id="KAL1499593.1"/>
    </source>
</evidence>
<evidence type="ECO:0000259" key="1">
    <source>
        <dbReference type="PROSITE" id="PS51186"/>
    </source>
</evidence>